<dbReference type="Proteomes" id="UP000565468">
    <property type="component" value="Unassembled WGS sequence"/>
</dbReference>
<gene>
    <name evidence="1" type="ORF">HII30_13755</name>
</gene>
<dbReference type="PANTHER" id="PTHR43649">
    <property type="entry name" value="ARABINOSE-BINDING PROTEIN-RELATED"/>
    <property type="match status" value="1"/>
</dbReference>
<dbReference type="SUPFAM" id="SSF53850">
    <property type="entry name" value="Periplasmic binding protein-like II"/>
    <property type="match status" value="1"/>
</dbReference>
<comment type="caution">
    <text evidence="1">The sequence shown here is derived from an EMBL/GenBank/DDBJ whole genome shotgun (WGS) entry which is preliminary data.</text>
</comment>
<dbReference type="CDD" id="cd13580">
    <property type="entry name" value="PBP2_AlgQ_like_1"/>
    <property type="match status" value="1"/>
</dbReference>
<evidence type="ECO:0000313" key="2">
    <source>
        <dbReference type="Proteomes" id="UP000565468"/>
    </source>
</evidence>
<protein>
    <submittedName>
        <fullName evidence="1">Extracellular solute-binding protein</fullName>
    </submittedName>
</protein>
<keyword evidence="2" id="KW-1185">Reference proteome</keyword>
<dbReference type="RefSeq" id="WP_169505611.1">
    <property type="nucleotide sequence ID" value="NZ_JABBPN010000012.1"/>
</dbReference>
<dbReference type="AlphaFoldDB" id="A0A848M885"/>
<dbReference type="InterPro" id="IPR050490">
    <property type="entry name" value="Bact_solute-bd_prot1"/>
</dbReference>
<evidence type="ECO:0000313" key="1">
    <source>
        <dbReference type="EMBL" id="NMO96826.1"/>
    </source>
</evidence>
<reference evidence="1 2" key="1">
    <citation type="submission" date="2020-04" db="EMBL/GenBank/DDBJ databases">
        <title>Paenibacillus algicola sp. nov., a novel marine bacterium producing alginate lyase.</title>
        <authorList>
            <person name="Huang H."/>
        </authorList>
    </citation>
    <scope>NUCLEOTIDE SEQUENCE [LARGE SCALE GENOMIC DNA]</scope>
    <source>
        <strain evidence="1 2">L7-75</strain>
    </source>
</reference>
<organism evidence="1 2">
    <name type="scientific">Paenibacillus lemnae</name>
    <dbReference type="NCBI Taxonomy" id="1330551"/>
    <lineage>
        <taxon>Bacteria</taxon>
        <taxon>Bacillati</taxon>
        <taxon>Bacillota</taxon>
        <taxon>Bacilli</taxon>
        <taxon>Bacillales</taxon>
        <taxon>Paenibacillaceae</taxon>
        <taxon>Paenibacillus</taxon>
    </lineage>
</organism>
<sequence length="473" mass="54111">MERNPPQASISIVISSLGMTFPAGMDENDNRYLNYIREQTGIDIQVTTPPAEVYDEKLDVIMSSGSLPDMLHAYEPVWFGNYAKQGAFMPLDDLINTYGPNLKKKIPDRIWDRVRYGGKIYAVPSLNEVSGIELMYVRKDWLDRLEMKPPQTLEEYTEVIRAFTRRDPDRNGEDDTIGLPLTVNLGRSSPIFGAFGTQLDTWFDVDGRLVNGSIMPQTKQALGYLAELYREGLLDREFPLNLQNNLYEKIESGRVGLFSATWYDTRGPIAASKLKDPKAEWIALEYLAGPQGQKGVYGTNEIRGYNVIPAGSEHAADVIRMLDFIVSDYRNLKLGFENEIWRMENGVMVTDFQQHDEHLYRGMYQSLVDVPDPELFKNRLDSLGDFHLYDNLERIREHVMKDAFYGIPTPSMSKYDKKLDELQGVFTSIILGVEPLDAFDHFVAQWKQYGGDEITKEVNAWYAAQRDKPAEEF</sequence>
<name>A0A848M885_PAELE</name>
<dbReference type="EMBL" id="JABBPN010000012">
    <property type="protein sequence ID" value="NMO96826.1"/>
    <property type="molecule type" value="Genomic_DNA"/>
</dbReference>
<accession>A0A848M885</accession>
<dbReference type="InterPro" id="IPR006059">
    <property type="entry name" value="SBP"/>
</dbReference>
<dbReference type="PANTHER" id="PTHR43649:SF12">
    <property type="entry name" value="DIACETYLCHITOBIOSE BINDING PROTEIN DASA"/>
    <property type="match status" value="1"/>
</dbReference>
<dbReference type="Gene3D" id="3.40.190.10">
    <property type="entry name" value="Periplasmic binding protein-like II"/>
    <property type="match status" value="2"/>
</dbReference>
<dbReference type="Pfam" id="PF01547">
    <property type="entry name" value="SBP_bac_1"/>
    <property type="match status" value="1"/>
</dbReference>
<proteinExistence type="predicted"/>